<dbReference type="PANTHER" id="PTHR30373">
    <property type="entry name" value="UPF0603 PROTEIN YGCG"/>
    <property type="match status" value="1"/>
</dbReference>
<keyword evidence="1" id="KW-1133">Transmembrane helix</keyword>
<dbReference type="PANTHER" id="PTHR30373:SF2">
    <property type="entry name" value="UPF0603 PROTEIN YGCG"/>
    <property type="match status" value="1"/>
</dbReference>
<organism evidence="4 5">
    <name type="scientific">Treponema maltophilum ATCC 51939</name>
    <dbReference type="NCBI Taxonomy" id="1125699"/>
    <lineage>
        <taxon>Bacteria</taxon>
        <taxon>Pseudomonadati</taxon>
        <taxon>Spirochaetota</taxon>
        <taxon>Spirochaetia</taxon>
        <taxon>Spirochaetales</taxon>
        <taxon>Treponemataceae</taxon>
        <taxon>Treponema</taxon>
    </lineage>
</organism>
<dbReference type="Pfam" id="PF04536">
    <property type="entry name" value="TPM_phosphatase"/>
    <property type="match status" value="1"/>
</dbReference>
<reference evidence="4 5" key="1">
    <citation type="submission" date="2013-04" db="EMBL/GenBank/DDBJ databases">
        <title>The Genome Sequence of Treponema maltophilum ATCC 51939.</title>
        <authorList>
            <consortium name="The Broad Institute Genomics Platform"/>
            <person name="Earl A."/>
            <person name="Ward D."/>
            <person name="Feldgarden M."/>
            <person name="Gevers D."/>
            <person name="Leonetti C."/>
            <person name="Blanton J.M."/>
            <person name="Dewhirst F.E."/>
            <person name="Izard J."/>
            <person name="Walker B."/>
            <person name="Young S."/>
            <person name="Zeng Q."/>
            <person name="Gargeya S."/>
            <person name="Fitzgerald M."/>
            <person name="Haas B."/>
            <person name="Abouelleil A."/>
            <person name="Allen A.W."/>
            <person name="Alvarado L."/>
            <person name="Arachchi H.M."/>
            <person name="Berlin A.M."/>
            <person name="Chapman S.B."/>
            <person name="Gainer-Dewar J."/>
            <person name="Goldberg J."/>
            <person name="Griggs A."/>
            <person name="Gujja S."/>
            <person name="Hansen M."/>
            <person name="Howarth C."/>
            <person name="Imamovic A."/>
            <person name="Ireland A."/>
            <person name="Larimer J."/>
            <person name="McCowan C."/>
            <person name="Murphy C."/>
            <person name="Pearson M."/>
            <person name="Poon T.W."/>
            <person name="Priest M."/>
            <person name="Roberts A."/>
            <person name="Saif S."/>
            <person name="Shea T."/>
            <person name="Sisk P."/>
            <person name="Sykes S."/>
            <person name="Wortman J."/>
            <person name="Nusbaum C."/>
            <person name="Birren B."/>
        </authorList>
    </citation>
    <scope>NUCLEOTIDE SEQUENCE [LARGE SCALE GENOMIC DNA]</scope>
    <source>
        <strain evidence="4 5">ATCC 51939</strain>
    </source>
</reference>
<dbReference type="Gene3D" id="3.10.310.50">
    <property type="match status" value="1"/>
</dbReference>
<keyword evidence="1" id="KW-0472">Membrane</keyword>
<sequence length="268" mass="27803">MKRIFTALFLCAALSVPALVPPVMNGPVNDYAGLLNSAEKRQLTDFLTNLSDTKGIQIAVLTLPSLEGDDLESFSMRTVEQWKLGKKGEDNGALLLIAAAEKKIRIEVGYGLESTLTDMQSGSIIRNIIAPAFRSGNYGKGIIGAVQKMANLTAGGDVGDIDESYASEISDEDPAAASRSSAIVLFLFFVFMMIAMNRRRRRFGRSRGSGFARSAATAAFLSSLSKHSSGTSSWSGGSWGGSSFGGGSGGGFSGGGGGFGGGGASGGW</sequence>
<evidence type="ECO:0000313" key="4">
    <source>
        <dbReference type="EMBL" id="EPF31849.1"/>
    </source>
</evidence>
<proteinExistence type="predicted"/>
<dbReference type="RefSeq" id="WP_016526457.1">
    <property type="nucleotide sequence ID" value="NZ_KE332518.1"/>
</dbReference>
<dbReference type="Proteomes" id="UP000014541">
    <property type="component" value="Unassembled WGS sequence"/>
</dbReference>
<feature type="domain" description="TPM" evidence="3">
    <location>
        <begin position="28"/>
        <end position="150"/>
    </location>
</feature>
<accession>S3L4X0</accession>
<feature type="signal peptide" evidence="2">
    <location>
        <begin position="1"/>
        <end position="18"/>
    </location>
</feature>
<evidence type="ECO:0000259" key="3">
    <source>
        <dbReference type="Pfam" id="PF04536"/>
    </source>
</evidence>
<dbReference type="STRING" id="1125699.HMPREF9194_02204"/>
<keyword evidence="2" id="KW-0732">Signal</keyword>
<feature type="chain" id="PRO_5004523111" description="TPM domain-containing protein" evidence="2">
    <location>
        <begin position="19"/>
        <end position="268"/>
    </location>
</feature>
<dbReference type="HOGENOM" id="CLU_035211_1_2_12"/>
<gene>
    <name evidence="4" type="ORF">HMPREF9194_02204</name>
</gene>
<dbReference type="InterPro" id="IPR007621">
    <property type="entry name" value="TPM_dom"/>
</dbReference>
<dbReference type="AlphaFoldDB" id="S3L4X0"/>
<protein>
    <recommendedName>
        <fullName evidence="3">TPM domain-containing protein</fullName>
    </recommendedName>
</protein>
<evidence type="ECO:0000256" key="1">
    <source>
        <dbReference type="SAM" id="Phobius"/>
    </source>
</evidence>
<evidence type="ECO:0000256" key="2">
    <source>
        <dbReference type="SAM" id="SignalP"/>
    </source>
</evidence>
<evidence type="ECO:0000313" key="5">
    <source>
        <dbReference type="Proteomes" id="UP000014541"/>
    </source>
</evidence>
<dbReference type="eggNOG" id="COG1512">
    <property type="taxonomic scope" value="Bacteria"/>
</dbReference>
<dbReference type="EMBL" id="ATFF01000006">
    <property type="protein sequence ID" value="EPF31849.1"/>
    <property type="molecule type" value="Genomic_DNA"/>
</dbReference>
<feature type="transmembrane region" description="Helical" evidence="1">
    <location>
        <begin position="180"/>
        <end position="197"/>
    </location>
</feature>
<name>S3L4X0_TREMA</name>
<keyword evidence="1" id="KW-0812">Transmembrane</keyword>
<keyword evidence="5" id="KW-1185">Reference proteome</keyword>
<dbReference type="PATRIC" id="fig|1125699.3.peg.2224"/>
<comment type="caution">
    <text evidence="4">The sequence shown here is derived from an EMBL/GenBank/DDBJ whole genome shotgun (WGS) entry which is preliminary data.</text>
</comment>